<gene>
    <name evidence="2" type="ORF">HPB48_013553</name>
</gene>
<feature type="domain" description="Reverse transcriptase" evidence="1">
    <location>
        <begin position="1"/>
        <end position="140"/>
    </location>
</feature>
<accession>A0A9J6GAQ2</accession>
<dbReference type="OMA" id="QVSHITI"/>
<name>A0A9J6GAQ2_HAELO</name>
<evidence type="ECO:0000259" key="1">
    <source>
        <dbReference type="PROSITE" id="PS50878"/>
    </source>
</evidence>
<dbReference type="InterPro" id="IPR000477">
    <property type="entry name" value="RT_dom"/>
</dbReference>
<dbReference type="VEuPathDB" id="VectorBase:HLOH_055413"/>
<proteinExistence type="predicted"/>
<keyword evidence="3" id="KW-1185">Reference proteome</keyword>
<organism evidence="2 3">
    <name type="scientific">Haemaphysalis longicornis</name>
    <name type="common">Bush tick</name>
    <dbReference type="NCBI Taxonomy" id="44386"/>
    <lineage>
        <taxon>Eukaryota</taxon>
        <taxon>Metazoa</taxon>
        <taxon>Ecdysozoa</taxon>
        <taxon>Arthropoda</taxon>
        <taxon>Chelicerata</taxon>
        <taxon>Arachnida</taxon>
        <taxon>Acari</taxon>
        <taxon>Parasitiformes</taxon>
        <taxon>Ixodida</taxon>
        <taxon>Ixodoidea</taxon>
        <taxon>Ixodidae</taxon>
        <taxon>Haemaphysalinae</taxon>
        <taxon>Haemaphysalis</taxon>
    </lineage>
</organism>
<reference evidence="2 3" key="1">
    <citation type="journal article" date="2020" name="Cell">
        <title>Large-Scale Comparative Analyses of Tick Genomes Elucidate Their Genetic Diversity and Vector Capacities.</title>
        <authorList>
            <consortium name="Tick Genome and Microbiome Consortium (TIGMIC)"/>
            <person name="Jia N."/>
            <person name="Wang J."/>
            <person name="Shi W."/>
            <person name="Du L."/>
            <person name="Sun Y."/>
            <person name="Zhan W."/>
            <person name="Jiang J.F."/>
            <person name="Wang Q."/>
            <person name="Zhang B."/>
            <person name="Ji P."/>
            <person name="Bell-Sakyi L."/>
            <person name="Cui X.M."/>
            <person name="Yuan T.T."/>
            <person name="Jiang B.G."/>
            <person name="Yang W.F."/>
            <person name="Lam T.T."/>
            <person name="Chang Q.C."/>
            <person name="Ding S.J."/>
            <person name="Wang X.J."/>
            <person name="Zhu J.G."/>
            <person name="Ruan X.D."/>
            <person name="Zhao L."/>
            <person name="Wei J.T."/>
            <person name="Ye R.Z."/>
            <person name="Que T.C."/>
            <person name="Du C.H."/>
            <person name="Zhou Y.H."/>
            <person name="Cheng J.X."/>
            <person name="Dai P.F."/>
            <person name="Guo W.B."/>
            <person name="Han X.H."/>
            <person name="Huang E.J."/>
            <person name="Li L.F."/>
            <person name="Wei W."/>
            <person name="Gao Y.C."/>
            <person name="Liu J.Z."/>
            <person name="Shao H.Z."/>
            <person name="Wang X."/>
            <person name="Wang C.C."/>
            <person name="Yang T.C."/>
            <person name="Huo Q.B."/>
            <person name="Li W."/>
            <person name="Chen H.Y."/>
            <person name="Chen S.E."/>
            <person name="Zhou L.G."/>
            <person name="Ni X.B."/>
            <person name="Tian J.H."/>
            <person name="Sheng Y."/>
            <person name="Liu T."/>
            <person name="Pan Y.S."/>
            <person name="Xia L.Y."/>
            <person name="Li J."/>
            <person name="Zhao F."/>
            <person name="Cao W.C."/>
        </authorList>
    </citation>
    <scope>NUCLEOTIDE SEQUENCE [LARGE SCALE GENOMIC DNA]</scope>
    <source>
        <strain evidence="2">HaeL-2018</strain>
    </source>
</reference>
<evidence type="ECO:0000313" key="3">
    <source>
        <dbReference type="Proteomes" id="UP000821853"/>
    </source>
</evidence>
<sequence>MYVFRKHFSTHYILLRFKEKVLAPATRHSPSAILAFDLKGAFNKVLHSAILSLFNHTECGHRFYSYISDFLTQHSAILKVGNPTSDPIFLGDRGTPQGSVLSLILLHPALLNLPKRMDAIPKIHHALYADDITMWTNTDS</sequence>
<evidence type="ECO:0000313" key="2">
    <source>
        <dbReference type="EMBL" id="KAH9371436.1"/>
    </source>
</evidence>
<protein>
    <recommendedName>
        <fullName evidence="1">Reverse transcriptase domain-containing protein</fullName>
    </recommendedName>
</protein>
<dbReference type="PROSITE" id="PS50878">
    <property type="entry name" value="RT_POL"/>
    <property type="match status" value="1"/>
</dbReference>
<dbReference type="OrthoDB" id="6511715at2759"/>
<comment type="caution">
    <text evidence="2">The sequence shown here is derived from an EMBL/GenBank/DDBJ whole genome shotgun (WGS) entry which is preliminary data.</text>
</comment>
<dbReference type="EMBL" id="JABSTR010000005">
    <property type="protein sequence ID" value="KAH9371436.1"/>
    <property type="molecule type" value="Genomic_DNA"/>
</dbReference>
<dbReference type="AlphaFoldDB" id="A0A9J6GAQ2"/>
<dbReference type="Proteomes" id="UP000821853">
    <property type="component" value="Chromosome 3"/>
</dbReference>
<dbReference type="Pfam" id="PF00078">
    <property type="entry name" value="RVT_1"/>
    <property type="match status" value="1"/>
</dbReference>